<dbReference type="Gene3D" id="2.40.280.10">
    <property type="match status" value="1"/>
</dbReference>
<name>A0A645CMB3_9ZZZZ</name>
<dbReference type="CDD" id="cd09294">
    <property type="entry name" value="SmpB"/>
    <property type="match status" value="1"/>
</dbReference>
<feature type="region of interest" description="Disordered" evidence="3">
    <location>
        <begin position="132"/>
        <end position="158"/>
    </location>
</feature>
<evidence type="ECO:0000256" key="3">
    <source>
        <dbReference type="SAM" id="MobiDB-lite"/>
    </source>
</evidence>
<sequence length="158" mass="18365">MVKEKEHKQVAQNRKARHDYFILETYEAGIELKGTEVKSVRAGKVNLQDSYARVEKGQCMLMNVHISPYEAGNRFNVEPMRPRRLLLHKREILKLQSAIKEKGYTLVPLSFYLKDSLVKVELGVAQGKKLYDKRDDEADRSAKRESARAVKEGRRYQE</sequence>
<dbReference type="PANTHER" id="PTHR30308">
    <property type="entry name" value="TMRNA-BINDING COMPONENT OF TRANS-TRANSLATION TAGGING COMPLEX"/>
    <property type="match status" value="1"/>
</dbReference>
<dbReference type="GO" id="GO:0005829">
    <property type="term" value="C:cytosol"/>
    <property type="evidence" value="ECO:0007669"/>
    <property type="project" value="TreeGrafter"/>
</dbReference>
<dbReference type="NCBIfam" id="TIGR00086">
    <property type="entry name" value="smpB"/>
    <property type="match status" value="1"/>
</dbReference>
<dbReference type="EMBL" id="VSSQ01028353">
    <property type="protein sequence ID" value="MPM78045.1"/>
    <property type="molecule type" value="Genomic_DNA"/>
</dbReference>
<dbReference type="AlphaFoldDB" id="A0A645CMB3"/>
<dbReference type="InterPro" id="IPR023620">
    <property type="entry name" value="SmpB"/>
</dbReference>
<proteinExistence type="inferred from homology"/>
<keyword evidence="2" id="KW-0694">RNA-binding</keyword>
<keyword evidence="1" id="KW-0963">Cytoplasm</keyword>
<reference evidence="4" key="1">
    <citation type="submission" date="2019-08" db="EMBL/GenBank/DDBJ databases">
        <authorList>
            <person name="Kucharzyk K."/>
            <person name="Murdoch R.W."/>
            <person name="Higgins S."/>
            <person name="Loffler F."/>
        </authorList>
    </citation>
    <scope>NUCLEOTIDE SEQUENCE</scope>
</reference>
<dbReference type="PANTHER" id="PTHR30308:SF2">
    <property type="entry name" value="SSRA-BINDING PROTEIN"/>
    <property type="match status" value="1"/>
</dbReference>
<dbReference type="PROSITE" id="PS01317">
    <property type="entry name" value="SSRP"/>
    <property type="match status" value="1"/>
</dbReference>
<evidence type="ECO:0000313" key="4">
    <source>
        <dbReference type="EMBL" id="MPM78045.1"/>
    </source>
</evidence>
<protein>
    <submittedName>
        <fullName evidence="4">SsrA-binding protein</fullName>
    </submittedName>
</protein>
<evidence type="ECO:0000256" key="2">
    <source>
        <dbReference type="ARBA" id="ARBA00022884"/>
    </source>
</evidence>
<dbReference type="GO" id="GO:0003723">
    <property type="term" value="F:RNA binding"/>
    <property type="evidence" value="ECO:0007669"/>
    <property type="project" value="UniProtKB-KW"/>
</dbReference>
<accession>A0A645CMB3</accession>
<dbReference type="InterPro" id="IPR020081">
    <property type="entry name" value="SsrA-bd_prot_CS"/>
</dbReference>
<dbReference type="SUPFAM" id="SSF74982">
    <property type="entry name" value="Small protein B (SmpB)"/>
    <property type="match status" value="1"/>
</dbReference>
<organism evidence="4">
    <name type="scientific">bioreactor metagenome</name>
    <dbReference type="NCBI Taxonomy" id="1076179"/>
    <lineage>
        <taxon>unclassified sequences</taxon>
        <taxon>metagenomes</taxon>
        <taxon>ecological metagenomes</taxon>
    </lineage>
</organism>
<dbReference type="GO" id="GO:0070930">
    <property type="term" value="P:trans-translation-dependent protein tagging"/>
    <property type="evidence" value="ECO:0007669"/>
    <property type="project" value="TreeGrafter"/>
</dbReference>
<comment type="caution">
    <text evidence="4">The sequence shown here is derived from an EMBL/GenBank/DDBJ whole genome shotgun (WGS) entry which is preliminary data.</text>
</comment>
<dbReference type="InterPro" id="IPR000037">
    <property type="entry name" value="SsrA-bd_prot"/>
</dbReference>
<evidence type="ECO:0000256" key="1">
    <source>
        <dbReference type="ARBA" id="ARBA00022490"/>
    </source>
</evidence>
<gene>
    <name evidence="4" type="primary">smpB_40</name>
    <name evidence="4" type="ORF">SDC9_125055</name>
</gene>
<dbReference type="HAMAP" id="MF_00023">
    <property type="entry name" value="SmpB"/>
    <property type="match status" value="1"/>
</dbReference>
<dbReference type="Pfam" id="PF01668">
    <property type="entry name" value="SmpB"/>
    <property type="match status" value="1"/>
</dbReference>
<dbReference type="NCBIfam" id="NF003843">
    <property type="entry name" value="PRK05422.1"/>
    <property type="match status" value="1"/>
</dbReference>